<dbReference type="InterPro" id="IPR003593">
    <property type="entry name" value="AAA+_ATPase"/>
</dbReference>
<dbReference type="GO" id="GO:0016887">
    <property type="term" value="F:ATP hydrolysis activity"/>
    <property type="evidence" value="ECO:0007669"/>
    <property type="project" value="InterPro"/>
</dbReference>
<dbReference type="PANTHER" id="PTHR42788:SF17">
    <property type="entry name" value="ALIPHATIC SULFONATES IMPORT ATP-BINDING PROTEIN SSUB"/>
    <property type="match status" value="1"/>
</dbReference>
<keyword evidence="2" id="KW-1003">Cell membrane</keyword>
<keyword evidence="4" id="KW-0067">ATP-binding</keyword>
<proteinExistence type="predicted"/>
<name>A0A375YLU0_MYCPF</name>
<keyword evidence="3" id="KW-0547">Nucleotide-binding</keyword>
<evidence type="ECO:0000256" key="6">
    <source>
        <dbReference type="ARBA" id="ARBA00023136"/>
    </source>
</evidence>
<dbReference type="Pfam" id="PF00005">
    <property type="entry name" value="ABC_tran"/>
    <property type="match status" value="1"/>
</dbReference>
<accession>A0A375YLU0</accession>
<dbReference type="RefSeq" id="WP_083143729.1">
    <property type="nucleotide sequence ID" value="NZ_MVID01000009.1"/>
</dbReference>
<keyword evidence="5" id="KW-1278">Translocase</keyword>
<evidence type="ECO:0000256" key="1">
    <source>
        <dbReference type="ARBA" id="ARBA00022448"/>
    </source>
</evidence>
<sequence length="245" mass="26718">MSAAVVSVRGLRRAFGAQQVLDDLDLDIADGEFVAMLGRSGSGKSTLLRILAGLDGQAEGSVIVPRSRAVVFQNPRLLPWRRALANVTFALPDGGPDAPSRAARGQAALEEVGLADKTRAWPLSLSGGEAQRVSLARALVREPDLLLLDEPFGALDALTRLKMYRLLHELWSRRHMAVLHVTHDVDEAILLADRVVVLSDGKVSLDRDVDLPFPRSRGDDGFDELRRVLLAELGVQEEVGHDRSR</sequence>
<evidence type="ECO:0000256" key="2">
    <source>
        <dbReference type="ARBA" id="ARBA00022475"/>
    </source>
</evidence>
<keyword evidence="1" id="KW-0813">Transport</keyword>
<dbReference type="Proteomes" id="UP000252008">
    <property type="component" value="Unassembled WGS sequence"/>
</dbReference>
<dbReference type="InterPro" id="IPR027417">
    <property type="entry name" value="P-loop_NTPase"/>
</dbReference>
<dbReference type="InterPro" id="IPR017871">
    <property type="entry name" value="ABC_transporter-like_CS"/>
</dbReference>
<dbReference type="GO" id="GO:0005524">
    <property type="term" value="F:ATP binding"/>
    <property type="evidence" value="ECO:0007669"/>
    <property type="project" value="UniProtKB-KW"/>
</dbReference>
<dbReference type="SMART" id="SM00382">
    <property type="entry name" value="AAA"/>
    <property type="match status" value="1"/>
</dbReference>
<dbReference type="STRING" id="39692.BST38_13035"/>
<dbReference type="AlphaFoldDB" id="A0A375YLU0"/>
<dbReference type="PROSITE" id="PS50893">
    <property type="entry name" value="ABC_TRANSPORTER_2"/>
    <property type="match status" value="1"/>
</dbReference>
<feature type="domain" description="ABC transporter" evidence="7">
    <location>
        <begin position="6"/>
        <end position="225"/>
    </location>
</feature>
<dbReference type="EMBL" id="UEGS01000001">
    <property type="protein sequence ID" value="SRX82051.1"/>
    <property type="molecule type" value="Genomic_DNA"/>
</dbReference>
<evidence type="ECO:0000256" key="4">
    <source>
        <dbReference type="ARBA" id="ARBA00022840"/>
    </source>
</evidence>
<gene>
    <name evidence="8" type="ORF">MPP7335_03809</name>
</gene>
<dbReference type="PANTHER" id="PTHR42788">
    <property type="entry name" value="TAURINE IMPORT ATP-BINDING PROTEIN-RELATED"/>
    <property type="match status" value="1"/>
</dbReference>
<dbReference type="InterPro" id="IPR003439">
    <property type="entry name" value="ABC_transporter-like_ATP-bd"/>
</dbReference>
<evidence type="ECO:0000313" key="9">
    <source>
        <dbReference type="Proteomes" id="UP000252008"/>
    </source>
</evidence>
<evidence type="ECO:0000256" key="5">
    <source>
        <dbReference type="ARBA" id="ARBA00022967"/>
    </source>
</evidence>
<keyword evidence="9" id="KW-1185">Reference proteome</keyword>
<protein>
    <submittedName>
        <fullName evidence="8">ABC transporter-like protein [Frankia sp. EAN1pec]</fullName>
    </submittedName>
</protein>
<organism evidence="8 9">
    <name type="scientific">Mycolicibacterium parafortuitum</name>
    <name type="common">Mycobacterium parafortuitum</name>
    <dbReference type="NCBI Taxonomy" id="39692"/>
    <lineage>
        <taxon>Bacteria</taxon>
        <taxon>Bacillati</taxon>
        <taxon>Actinomycetota</taxon>
        <taxon>Actinomycetes</taxon>
        <taxon>Mycobacteriales</taxon>
        <taxon>Mycobacteriaceae</taxon>
        <taxon>Mycolicibacterium</taxon>
    </lineage>
</organism>
<evidence type="ECO:0000256" key="3">
    <source>
        <dbReference type="ARBA" id="ARBA00022741"/>
    </source>
</evidence>
<evidence type="ECO:0000313" key="8">
    <source>
        <dbReference type="EMBL" id="SRX82051.1"/>
    </source>
</evidence>
<dbReference type="InterPro" id="IPR050166">
    <property type="entry name" value="ABC_transporter_ATP-bind"/>
</dbReference>
<dbReference type="SUPFAM" id="SSF52540">
    <property type="entry name" value="P-loop containing nucleoside triphosphate hydrolases"/>
    <property type="match status" value="1"/>
</dbReference>
<evidence type="ECO:0000259" key="7">
    <source>
        <dbReference type="PROSITE" id="PS50893"/>
    </source>
</evidence>
<keyword evidence="6" id="KW-0472">Membrane</keyword>
<reference evidence="8 9" key="1">
    <citation type="submission" date="2018-05" db="EMBL/GenBank/DDBJ databases">
        <authorList>
            <consortium name="IHU Genomes"/>
        </authorList>
    </citation>
    <scope>NUCLEOTIDE SEQUENCE [LARGE SCALE GENOMIC DNA]</scope>
    <source>
        <strain evidence="8 9">P7335</strain>
    </source>
</reference>
<dbReference type="Gene3D" id="3.40.50.300">
    <property type="entry name" value="P-loop containing nucleotide triphosphate hydrolases"/>
    <property type="match status" value="1"/>
</dbReference>
<dbReference type="PROSITE" id="PS00211">
    <property type="entry name" value="ABC_TRANSPORTER_1"/>
    <property type="match status" value="1"/>
</dbReference>